<reference evidence="2 3" key="2">
    <citation type="submission" date="2019-03" db="EMBL/GenBank/DDBJ databases">
        <title>Complete genome assembly of MDR B. fragilis.</title>
        <authorList>
            <person name="Sydenham T.V."/>
            <person name="Hasman H."/>
            <person name="Justesen U.S."/>
        </authorList>
    </citation>
    <scope>NUCLEOTIDE SEQUENCE [LARGE SCALE GENOMIC DNA]</scope>
    <source>
        <strain evidence="2 3">DCMSKEJBY0001B</strain>
    </source>
</reference>
<dbReference type="Proteomes" id="UP001079672">
    <property type="component" value="Unassembled WGS sequence"/>
</dbReference>
<accession>A0A081U1A7</accession>
<dbReference type="AlphaFoldDB" id="A0A081U1A7"/>
<proteinExistence type="predicted"/>
<protein>
    <submittedName>
        <fullName evidence="1">DUF2867 domain-containing protein</fullName>
    </submittedName>
</protein>
<sequence length="161" mass="19117">MKQQETNPDSLIENYLPADYYDSFSKELHNKNAISTDEFADIAFNQLPSWIIRLLKVRNSIVKPFGLNTNRRITDMECERNQHEIIFGMSDKHLTFYVSLWCKVSEANSQTLRITTIVKYHNRLGKLYFFVVRPFHKVIIRSLLERVEKRYKLISLEREAS</sequence>
<organism evidence="1 4">
    <name type="scientific">Bacteroides fragilis</name>
    <dbReference type="NCBI Taxonomy" id="817"/>
    <lineage>
        <taxon>Bacteria</taxon>
        <taxon>Pseudomonadati</taxon>
        <taxon>Bacteroidota</taxon>
        <taxon>Bacteroidia</taxon>
        <taxon>Bacteroidales</taxon>
        <taxon>Bacteroidaceae</taxon>
        <taxon>Bacteroides</taxon>
    </lineage>
</organism>
<name>A0A081U1A7_BACFG</name>
<dbReference type="Proteomes" id="UP000036847">
    <property type="component" value="Chromosome"/>
</dbReference>
<evidence type="ECO:0000313" key="4">
    <source>
        <dbReference type="Proteomes" id="UP001079672"/>
    </source>
</evidence>
<reference evidence="2" key="1">
    <citation type="book" date="2014" name="THE 24TH EUROPEAN CONGRESS OF CLINICAL MICROBIOLOGY AND INFECTIOUS DISEASES" publisher="ECCMID 2014" city="Barcelona, Spain">
        <title>Identification of resistance genes in three multidrug-resistant Bacteroides fragilis isolates by whole genome sequencing.</title>
        <editorList>
            <person name="Unknown"/>
            <person name="A."/>
        </editorList>
        <authorList>
            <person name="Sydenham T.V."/>
            <person name="Hasman H."/>
            <person name="Wang M."/>
            <person name="Soki J."/>
            <person name="Nagy E."/>
            <person name="Justesen U.S."/>
        </authorList>
    </citation>
    <scope>NUCLEOTIDE SEQUENCE</scope>
    <source>
        <strain evidence="2">DCMSKEJBY0001B</strain>
    </source>
</reference>
<evidence type="ECO:0000313" key="2">
    <source>
        <dbReference type="EMBL" id="QCQ46758.1"/>
    </source>
</evidence>
<dbReference type="RefSeq" id="WP_005807304.1">
    <property type="nucleotide sequence ID" value="NZ_CP036546.1"/>
</dbReference>
<dbReference type="EMBL" id="JAPTZU010000003">
    <property type="protein sequence ID" value="MCZ2687440.1"/>
    <property type="molecule type" value="Genomic_DNA"/>
</dbReference>
<gene>
    <name evidence="2" type="ORF">EC80_018960</name>
    <name evidence="1" type="ORF">O1433_07985</name>
</gene>
<reference evidence="1" key="3">
    <citation type="submission" date="2022-12" db="EMBL/GenBank/DDBJ databases">
        <title>Development of a Multilocus Sequence Typing Scheme for Bacteroides fragilis Based on Whole Genome Sequencing Data and Clinical Application.</title>
        <authorList>
            <person name="Nielsen F.D."/>
            <person name="Justesen U.S."/>
        </authorList>
    </citation>
    <scope>NUCLEOTIDE SEQUENCE</scope>
    <source>
        <strain evidence="1">BF_AM_ODE_DK_2015_4</strain>
    </source>
</reference>
<evidence type="ECO:0000313" key="3">
    <source>
        <dbReference type="Proteomes" id="UP000036847"/>
    </source>
</evidence>
<dbReference type="Pfam" id="PF11066">
    <property type="entry name" value="DUF2867"/>
    <property type="match status" value="1"/>
</dbReference>
<dbReference type="InterPro" id="IPR021295">
    <property type="entry name" value="DUF2867"/>
</dbReference>
<evidence type="ECO:0000313" key="1">
    <source>
        <dbReference type="EMBL" id="MCZ2687440.1"/>
    </source>
</evidence>
<dbReference type="EMBL" id="CP036546">
    <property type="protein sequence ID" value="QCQ46758.1"/>
    <property type="molecule type" value="Genomic_DNA"/>
</dbReference>
<dbReference type="OrthoDB" id="7058586at2"/>